<accession>A0A1N7NI78</accession>
<sequence length="406" mass="42472">MAEDHPSSTHPPIPPTTEDDRFDRLRLLRSRRVGIATYRRLMAEHGTARAALDALPDIARGAGLADYHTCPDALVDAELRAGRREGARLIFEGEPDYPSAMCDIDDAPPCFWAIGDVAVLSRPLVAMVGARNASSLGLRMARALAADLGAAGLVVVSGLARGIDAAAHDAALRTGTVAVMGGGVDVLYPQENARLAQEIVAAGGLRISEQPMTLAPKARHFPLRNRLISGLSRAVIVVEAALKSGSLITARTALDQGRDVMAVPGHPFDARAGGCNALIRDGAQLVRGSRDVRAALGMAPFADMAQAAGAHDIALRAGAGGPDAPCAVTAPVPGTDRGPADRRTLRETADLHSQILQRLGPSPIAEDQLIRDLDQPMGRIGPVLTDLELEGRIARAPGGMLALKLA</sequence>
<organism evidence="4 5">
    <name type="scientific">Roseivivax lentus</name>
    <dbReference type="NCBI Taxonomy" id="633194"/>
    <lineage>
        <taxon>Bacteria</taxon>
        <taxon>Pseudomonadati</taxon>
        <taxon>Pseudomonadota</taxon>
        <taxon>Alphaproteobacteria</taxon>
        <taxon>Rhodobacterales</taxon>
        <taxon>Roseobacteraceae</taxon>
        <taxon>Roseivivax</taxon>
    </lineage>
</organism>
<dbReference type="GO" id="GO:0009294">
    <property type="term" value="P:DNA-mediated transformation"/>
    <property type="evidence" value="ECO:0007669"/>
    <property type="project" value="InterPro"/>
</dbReference>
<evidence type="ECO:0000313" key="5">
    <source>
        <dbReference type="Proteomes" id="UP000186684"/>
    </source>
</evidence>
<dbReference type="RefSeq" id="WP_076448663.1">
    <property type="nucleotide sequence ID" value="NZ_FTOQ01000008.1"/>
</dbReference>
<dbReference type="STRING" id="633194.SAMN05421759_108122"/>
<dbReference type="SUPFAM" id="SSF102405">
    <property type="entry name" value="MCP/YpsA-like"/>
    <property type="match status" value="1"/>
</dbReference>
<dbReference type="AlphaFoldDB" id="A0A1N7NI78"/>
<reference evidence="5" key="1">
    <citation type="submission" date="2017-01" db="EMBL/GenBank/DDBJ databases">
        <authorList>
            <person name="Varghese N."/>
            <person name="Submissions S."/>
        </authorList>
    </citation>
    <scope>NUCLEOTIDE SEQUENCE [LARGE SCALE GENOMIC DNA]</scope>
    <source>
        <strain evidence="5">DSM 29430</strain>
    </source>
</reference>
<dbReference type="PANTHER" id="PTHR43022">
    <property type="entry name" value="PROTEIN SMF"/>
    <property type="match status" value="1"/>
</dbReference>
<evidence type="ECO:0000313" key="4">
    <source>
        <dbReference type="EMBL" id="SIS97997.1"/>
    </source>
</evidence>
<feature type="domain" description="Smf/DprA SLOG" evidence="2">
    <location>
        <begin position="89"/>
        <end position="294"/>
    </location>
</feature>
<dbReference type="Pfam" id="PF02481">
    <property type="entry name" value="DNA_processg_A"/>
    <property type="match status" value="1"/>
</dbReference>
<keyword evidence="5" id="KW-1185">Reference proteome</keyword>
<dbReference type="PANTHER" id="PTHR43022:SF1">
    <property type="entry name" value="PROTEIN SMF"/>
    <property type="match status" value="1"/>
</dbReference>
<dbReference type="InterPro" id="IPR003488">
    <property type="entry name" value="DprA"/>
</dbReference>
<feature type="domain" description="DprA winged helix" evidence="3">
    <location>
        <begin position="341"/>
        <end position="399"/>
    </location>
</feature>
<evidence type="ECO:0000259" key="2">
    <source>
        <dbReference type="Pfam" id="PF02481"/>
    </source>
</evidence>
<dbReference type="OrthoDB" id="9785707at2"/>
<dbReference type="Gene3D" id="3.40.50.450">
    <property type="match status" value="1"/>
</dbReference>
<dbReference type="InterPro" id="IPR041614">
    <property type="entry name" value="DprA_WH"/>
</dbReference>
<dbReference type="EMBL" id="FTOQ01000008">
    <property type="protein sequence ID" value="SIS97997.1"/>
    <property type="molecule type" value="Genomic_DNA"/>
</dbReference>
<dbReference type="InterPro" id="IPR057666">
    <property type="entry name" value="DrpA_SLOG"/>
</dbReference>
<dbReference type="Pfam" id="PF21102">
    <property type="entry name" value="DprA_N"/>
    <property type="match status" value="1"/>
</dbReference>
<dbReference type="Pfam" id="PF17782">
    <property type="entry name" value="WHD_DprA"/>
    <property type="match status" value="1"/>
</dbReference>
<dbReference type="InterPro" id="IPR036388">
    <property type="entry name" value="WH-like_DNA-bd_sf"/>
</dbReference>
<evidence type="ECO:0000259" key="3">
    <source>
        <dbReference type="Pfam" id="PF17782"/>
    </source>
</evidence>
<dbReference type="Gene3D" id="1.10.10.10">
    <property type="entry name" value="Winged helix-like DNA-binding domain superfamily/Winged helix DNA-binding domain"/>
    <property type="match status" value="1"/>
</dbReference>
<protein>
    <submittedName>
        <fullName evidence="4">DNA protecting protein DprA</fullName>
    </submittedName>
</protein>
<gene>
    <name evidence="4" type="ORF">SAMN05421759_108122</name>
</gene>
<proteinExistence type="inferred from homology"/>
<dbReference type="Proteomes" id="UP000186684">
    <property type="component" value="Unassembled WGS sequence"/>
</dbReference>
<dbReference type="NCBIfam" id="TIGR00732">
    <property type="entry name" value="dprA"/>
    <property type="match status" value="1"/>
</dbReference>
<name>A0A1N7NI78_9RHOB</name>
<comment type="similarity">
    <text evidence="1">Belongs to the DprA/Smf family.</text>
</comment>
<evidence type="ECO:0000256" key="1">
    <source>
        <dbReference type="ARBA" id="ARBA00006525"/>
    </source>
</evidence>